<sequence length="54" mass="6385">MFSCQTDTEWKTKILYYCSYFLQDGNQKLQNKHDKDPIMFSKAPHTNLATTQKP</sequence>
<evidence type="ECO:0000313" key="1">
    <source>
        <dbReference type="EMBL" id="JAD41706.1"/>
    </source>
</evidence>
<dbReference type="EMBL" id="GBRH01256189">
    <property type="protein sequence ID" value="JAD41706.1"/>
    <property type="molecule type" value="Transcribed_RNA"/>
</dbReference>
<dbReference type="AlphaFoldDB" id="A0A0A8ZSD9"/>
<reference evidence="1" key="2">
    <citation type="journal article" date="2015" name="Data Brief">
        <title>Shoot transcriptome of the giant reed, Arundo donax.</title>
        <authorList>
            <person name="Barrero R.A."/>
            <person name="Guerrero F.D."/>
            <person name="Moolhuijzen P."/>
            <person name="Goolsby J.A."/>
            <person name="Tidwell J."/>
            <person name="Bellgard S.E."/>
            <person name="Bellgard M.I."/>
        </authorList>
    </citation>
    <scope>NUCLEOTIDE SEQUENCE</scope>
    <source>
        <tissue evidence="1">Shoot tissue taken approximately 20 cm above the soil surface</tissue>
    </source>
</reference>
<organism evidence="1">
    <name type="scientific">Arundo donax</name>
    <name type="common">Giant reed</name>
    <name type="synonym">Donax arundinaceus</name>
    <dbReference type="NCBI Taxonomy" id="35708"/>
    <lineage>
        <taxon>Eukaryota</taxon>
        <taxon>Viridiplantae</taxon>
        <taxon>Streptophyta</taxon>
        <taxon>Embryophyta</taxon>
        <taxon>Tracheophyta</taxon>
        <taxon>Spermatophyta</taxon>
        <taxon>Magnoliopsida</taxon>
        <taxon>Liliopsida</taxon>
        <taxon>Poales</taxon>
        <taxon>Poaceae</taxon>
        <taxon>PACMAD clade</taxon>
        <taxon>Arundinoideae</taxon>
        <taxon>Arundineae</taxon>
        <taxon>Arundo</taxon>
    </lineage>
</organism>
<reference evidence="1" key="1">
    <citation type="submission" date="2014-09" db="EMBL/GenBank/DDBJ databases">
        <authorList>
            <person name="Magalhaes I.L.F."/>
            <person name="Oliveira U."/>
            <person name="Santos F.R."/>
            <person name="Vidigal T.H.D.A."/>
            <person name="Brescovit A.D."/>
            <person name="Santos A.J."/>
        </authorList>
    </citation>
    <scope>NUCLEOTIDE SEQUENCE</scope>
    <source>
        <tissue evidence="1">Shoot tissue taken approximately 20 cm above the soil surface</tissue>
    </source>
</reference>
<name>A0A0A8ZSD9_ARUDO</name>
<accession>A0A0A8ZSD9</accession>
<proteinExistence type="predicted"/>
<protein>
    <submittedName>
        <fullName evidence="1">Uncharacterized protein</fullName>
    </submittedName>
</protein>